<dbReference type="AlphaFoldDB" id="A0A851N5V9"/>
<dbReference type="Pfam" id="PF00096">
    <property type="entry name" value="zf-C2H2"/>
    <property type="match status" value="1"/>
</dbReference>
<keyword evidence="4" id="KW-0479">Metal-binding</keyword>
<comment type="function">
    <text evidence="1">May be involved in transcriptional regulation.</text>
</comment>
<evidence type="ECO:0000256" key="12">
    <source>
        <dbReference type="ARBA" id="ARBA00023242"/>
    </source>
</evidence>
<dbReference type="InterPro" id="IPR013087">
    <property type="entry name" value="Znf_C2H2_type"/>
</dbReference>
<reference evidence="17" key="1">
    <citation type="submission" date="2019-09" db="EMBL/GenBank/DDBJ databases">
        <title>Bird 10,000 Genomes (B10K) Project - Family phase.</title>
        <authorList>
            <person name="Zhang G."/>
        </authorList>
    </citation>
    <scope>NUCLEOTIDE SEQUENCE</scope>
    <source>
        <strain evidence="17">B10K-DU-001-08</strain>
        <tissue evidence="17">Muscle</tissue>
    </source>
</reference>
<accession>A0A851N5V9</accession>
<evidence type="ECO:0000256" key="3">
    <source>
        <dbReference type="ARBA" id="ARBA00006991"/>
    </source>
</evidence>
<keyword evidence="12" id="KW-0539">Nucleus</keyword>
<proteinExistence type="inferred from homology"/>
<feature type="region of interest" description="Disordered" evidence="15">
    <location>
        <begin position="262"/>
        <end position="303"/>
    </location>
</feature>
<dbReference type="Gene3D" id="3.30.160.60">
    <property type="entry name" value="Classic Zinc Finger"/>
    <property type="match status" value="1"/>
</dbReference>
<dbReference type="Proteomes" id="UP000613066">
    <property type="component" value="Unassembled WGS sequence"/>
</dbReference>
<dbReference type="EMBL" id="WBMW01000043">
    <property type="protein sequence ID" value="NXC37651.1"/>
    <property type="molecule type" value="Genomic_DNA"/>
</dbReference>
<evidence type="ECO:0000256" key="5">
    <source>
        <dbReference type="ARBA" id="ARBA00022737"/>
    </source>
</evidence>
<comment type="similarity">
    <text evidence="3">Belongs to the krueppel C2H2-type zinc-finger protein family.</text>
</comment>
<evidence type="ECO:0000256" key="11">
    <source>
        <dbReference type="ARBA" id="ARBA00023163"/>
    </source>
</evidence>
<evidence type="ECO:0000256" key="6">
    <source>
        <dbReference type="ARBA" id="ARBA00022771"/>
    </source>
</evidence>
<keyword evidence="11" id="KW-0804">Transcription</keyword>
<protein>
    <recommendedName>
        <fullName evidence="13">Zinc finger protein 821</fullName>
    </recommendedName>
</protein>
<dbReference type="GO" id="GO:0005634">
    <property type="term" value="C:nucleus"/>
    <property type="evidence" value="ECO:0007669"/>
    <property type="project" value="UniProtKB-SubCell"/>
</dbReference>
<gene>
    <name evidence="17" type="primary">Znf821</name>
    <name evidence="17" type="ORF">PENPIL_R13086</name>
</gene>
<dbReference type="PROSITE" id="PS50157">
    <property type="entry name" value="ZINC_FINGER_C2H2_2"/>
    <property type="match status" value="1"/>
</dbReference>
<keyword evidence="6 14" id="KW-0863">Zinc-finger</keyword>
<evidence type="ECO:0000256" key="4">
    <source>
        <dbReference type="ARBA" id="ARBA00022723"/>
    </source>
</evidence>
<evidence type="ECO:0000256" key="10">
    <source>
        <dbReference type="ARBA" id="ARBA00023125"/>
    </source>
</evidence>
<evidence type="ECO:0000313" key="18">
    <source>
        <dbReference type="Proteomes" id="UP000613066"/>
    </source>
</evidence>
<dbReference type="InterPro" id="IPR036236">
    <property type="entry name" value="Znf_C2H2_sf"/>
</dbReference>
<keyword evidence="9" id="KW-0175">Coiled coil</keyword>
<evidence type="ECO:0000259" key="16">
    <source>
        <dbReference type="PROSITE" id="PS50157"/>
    </source>
</evidence>
<dbReference type="PANTHER" id="PTHR24394:SF29">
    <property type="entry name" value="MYONEURIN"/>
    <property type="match status" value="1"/>
</dbReference>
<dbReference type="GO" id="GO:0003677">
    <property type="term" value="F:DNA binding"/>
    <property type="evidence" value="ECO:0007669"/>
    <property type="project" value="UniProtKB-KW"/>
</dbReference>
<evidence type="ECO:0000313" key="17">
    <source>
        <dbReference type="EMBL" id="NXC37651.1"/>
    </source>
</evidence>
<keyword evidence="8" id="KW-0805">Transcription regulation</keyword>
<evidence type="ECO:0000256" key="14">
    <source>
        <dbReference type="PROSITE-ProRule" id="PRU00042"/>
    </source>
</evidence>
<comment type="subcellular location">
    <subcellularLocation>
        <location evidence="2">Nucleus</location>
    </subcellularLocation>
</comment>
<comment type="caution">
    <text evidence="17">The sequence shown here is derived from an EMBL/GenBank/DDBJ whole genome shotgun (WGS) entry which is preliminary data.</text>
</comment>
<dbReference type="OrthoDB" id="9898763at2759"/>
<organism evidence="17 18">
    <name type="scientific">Penelope pileata</name>
    <dbReference type="NCBI Taxonomy" id="1118817"/>
    <lineage>
        <taxon>Eukaryota</taxon>
        <taxon>Metazoa</taxon>
        <taxon>Chordata</taxon>
        <taxon>Craniata</taxon>
        <taxon>Vertebrata</taxon>
        <taxon>Euteleostomi</taxon>
        <taxon>Archelosauria</taxon>
        <taxon>Archosauria</taxon>
        <taxon>Dinosauria</taxon>
        <taxon>Saurischia</taxon>
        <taxon>Theropoda</taxon>
        <taxon>Coelurosauria</taxon>
        <taxon>Aves</taxon>
        <taxon>Neognathae</taxon>
        <taxon>Galloanserae</taxon>
        <taxon>Galliformes</taxon>
        <taxon>Cracidae</taxon>
        <taxon>Penelope</taxon>
    </lineage>
</organism>
<sequence>EQVFAGLEEHARQAMMKSSFPGALGDQRPAIHPLQDHDSSSSGSDDEETTHDEVSSHTSEEDGSMLKVKKELENAEPPVAGTPLLRENEASVLNADSMLGLSKCPLCQLECGSREQLIAHVYQHTAAVVSAKSYVCPVCGRALSSPGSLGRHLLIHSEDQLSNCAVCGARFTSHATFNSEKLPEVLSADRLPAPQSEGPSSLKGKDIAFHTPVYPAGVLLVCNNCAAYRKLLEAQAPGVRKWALRRQNEPLEVRLQRLERERTAKKSRRDNETPEEREVRRMRDREAKRLQRMQETDEQRARRLQRDREAMRLKRANETPEKRQARLIREREAKRLKRRLEKMDMMLRAQFGQDPSAMAALAAEMNFFQLPVSNVELESQLLGKMTFEEQSNSTLH</sequence>
<evidence type="ECO:0000256" key="15">
    <source>
        <dbReference type="SAM" id="MobiDB-lite"/>
    </source>
</evidence>
<dbReference type="PANTHER" id="PTHR24394">
    <property type="entry name" value="ZINC FINGER PROTEIN"/>
    <property type="match status" value="1"/>
</dbReference>
<dbReference type="PROSITE" id="PS00028">
    <property type="entry name" value="ZINC_FINGER_C2H2_1"/>
    <property type="match status" value="1"/>
</dbReference>
<feature type="compositionally biased region" description="Basic and acidic residues" evidence="15">
    <location>
        <begin position="51"/>
        <end position="60"/>
    </location>
</feature>
<evidence type="ECO:0000256" key="2">
    <source>
        <dbReference type="ARBA" id="ARBA00004123"/>
    </source>
</evidence>
<keyword evidence="7" id="KW-0862">Zinc</keyword>
<evidence type="ECO:0000256" key="1">
    <source>
        <dbReference type="ARBA" id="ARBA00003767"/>
    </source>
</evidence>
<dbReference type="FunFam" id="3.30.160.60:FF:000582">
    <property type="entry name" value="zinc finger protein 821 isoform X1"/>
    <property type="match status" value="1"/>
</dbReference>
<dbReference type="GO" id="GO:0008270">
    <property type="term" value="F:zinc ion binding"/>
    <property type="evidence" value="ECO:0007669"/>
    <property type="project" value="UniProtKB-KW"/>
</dbReference>
<evidence type="ECO:0000256" key="8">
    <source>
        <dbReference type="ARBA" id="ARBA00023015"/>
    </source>
</evidence>
<feature type="non-terminal residue" evidence="17">
    <location>
        <position position="1"/>
    </location>
</feature>
<name>A0A851N5V9_9GALL</name>
<keyword evidence="18" id="KW-1185">Reference proteome</keyword>
<evidence type="ECO:0000256" key="13">
    <source>
        <dbReference type="ARBA" id="ARBA00068912"/>
    </source>
</evidence>
<feature type="non-terminal residue" evidence="17">
    <location>
        <position position="396"/>
    </location>
</feature>
<keyword evidence="5" id="KW-0677">Repeat</keyword>
<feature type="domain" description="C2H2-type" evidence="16">
    <location>
        <begin position="134"/>
        <end position="161"/>
    </location>
</feature>
<evidence type="ECO:0000256" key="9">
    <source>
        <dbReference type="ARBA" id="ARBA00023054"/>
    </source>
</evidence>
<feature type="region of interest" description="Disordered" evidence="15">
    <location>
        <begin position="14"/>
        <end position="65"/>
    </location>
</feature>
<dbReference type="SMART" id="SM00355">
    <property type="entry name" value="ZnF_C2H2"/>
    <property type="match status" value="2"/>
</dbReference>
<dbReference type="GO" id="GO:0000981">
    <property type="term" value="F:DNA-binding transcription factor activity, RNA polymerase II-specific"/>
    <property type="evidence" value="ECO:0007669"/>
    <property type="project" value="TreeGrafter"/>
</dbReference>
<dbReference type="SUPFAM" id="SSF57667">
    <property type="entry name" value="beta-beta-alpha zinc fingers"/>
    <property type="match status" value="1"/>
</dbReference>
<evidence type="ECO:0000256" key="7">
    <source>
        <dbReference type="ARBA" id="ARBA00022833"/>
    </source>
</evidence>
<keyword evidence="10" id="KW-0238">DNA-binding</keyword>